<dbReference type="OrthoDB" id="5363652at2"/>
<gene>
    <name evidence="1" type="ORF">C4B24_04765</name>
</gene>
<reference evidence="1 2" key="1">
    <citation type="submission" date="2018-02" db="EMBL/GenBank/DDBJ databases">
        <title>Mycoplasma marinum and Mycoplasma todarodis sp. nov., moderately halophilic and psychrotolerant mycoplasmas isolated from cephalopods.</title>
        <authorList>
            <person name="Viver T."/>
        </authorList>
    </citation>
    <scope>NUCLEOTIDE SEQUENCE [LARGE SCALE GENOMIC DNA]</scope>
    <source>
        <strain evidence="1 2">PE</strain>
    </source>
</reference>
<dbReference type="Proteomes" id="UP000294192">
    <property type="component" value="Unassembled WGS sequence"/>
</dbReference>
<keyword evidence="2" id="KW-1185">Reference proteome</keyword>
<accession>A0A4R0XRQ4</accession>
<sequence length="217" mass="25379">MNPIGHKQIKSYNASTPTNTLNKQIKKMKKYDKRFIQSNKKIITPDKMYHQSLPIWFGVEGYELGQLQFIYNNIDSQEIKKNIASHFHIGSSNMNKFINVIREWRNIVAHKNTLFERSIHPRISSGKSIYLWNKLQIPKDERVNFSNNLTALMIVFNAFLSKVELKSLLNEIKTLFIGHSDSKRLVINFTELCTFFGLHVKLFENFGWFNNGALPQK</sequence>
<evidence type="ECO:0000313" key="1">
    <source>
        <dbReference type="EMBL" id="TCG10347.1"/>
    </source>
</evidence>
<dbReference type="Pfam" id="PF07751">
    <property type="entry name" value="Abi_2"/>
    <property type="match status" value="1"/>
</dbReference>
<dbReference type="AlphaFoldDB" id="A0A4R0XRQ4"/>
<evidence type="ECO:0008006" key="3">
    <source>
        <dbReference type="Google" id="ProtNLM"/>
    </source>
</evidence>
<name>A0A4R0XRQ4_9MOLU</name>
<dbReference type="InterPro" id="IPR011664">
    <property type="entry name" value="Abi_system_AbiD/AbiF-like"/>
</dbReference>
<organism evidence="1 2">
    <name type="scientific">Mycoplasma marinum</name>
    <dbReference type="NCBI Taxonomy" id="1937190"/>
    <lineage>
        <taxon>Bacteria</taxon>
        <taxon>Bacillati</taxon>
        <taxon>Mycoplasmatota</taxon>
        <taxon>Mollicutes</taxon>
        <taxon>Mycoplasmataceae</taxon>
        <taxon>Mycoplasma</taxon>
    </lineage>
</organism>
<protein>
    <recommendedName>
        <fullName evidence="3">CAAX protease</fullName>
    </recommendedName>
</protein>
<proteinExistence type="predicted"/>
<dbReference type="EMBL" id="PSZO01000060">
    <property type="protein sequence ID" value="TCG10347.1"/>
    <property type="molecule type" value="Genomic_DNA"/>
</dbReference>
<comment type="caution">
    <text evidence="1">The sequence shown here is derived from an EMBL/GenBank/DDBJ whole genome shotgun (WGS) entry which is preliminary data.</text>
</comment>
<evidence type="ECO:0000313" key="2">
    <source>
        <dbReference type="Proteomes" id="UP000294192"/>
    </source>
</evidence>